<dbReference type="InterPro" id="IPR013154">
    <property type="entry name" value="ADH-like_N"/>
</dbReference>
<evidence type="ECO:0000256" key="3">
    <source>
        <dbReference type="ARBA" id="ARBA00023002"/>
    </source>
</evidence>
<dbReference type="InterPro" id="IPR020843">
    <property type="entry name" value="ER"/>
</dbReference>
<keyword evidence="3" id="KW-0560">Oxidoreductase</keyword>
<gene>
    <name evidence="6" type="ORF">PACILC2_06480</name>
</gene>
<keyword evidence="2 4" id="KW-0862">Zinc</keyword>
<dbReference type="Proteomes" id="UP000680304">
    <property type="component" value="Unassembled WGS sequence"/>
</dbReference>
<dbReference type="Gene3D" id="3.40.50.720">
    <property type="entry name" value="NAD(P)-binding Rossmann-like Domain"/>
    <property type="match status" value="1"/>
</dbReference>
<dbReference type="Gene3D" id="3.90.180.10">
    <property type="entry name" value="Medium-chain alcohol dehydrogenases, catalytic domain"/>
    <property type="match status" value="1"/>
</dbReference>
<evidence type="ECO:0000313" key="7">
    <source>
        <dbReference type="Proteomes" id="UP000680304"/>
    </source>
</evidence>
<comment type="cofactor">
    <cofactor evidence="4">
        <name>Zn(2+)</name>
        <dbReference type="ChEBI" id="CHEBI:29105"/>
    </cofactor>
</comment>
<protein>
    <submittedName>
        <fullName evidence="6">Dehydrogenase</fullName>
    </submittedName>
</protein>
<dbReference type="InterPro" id="IPR011032">
    <property type="entry name" value="GroES-like_sf"/>
</dbReference>
<feature type="domain" description="Enoyl reductase (ER)" evidence="5">
    <location>
        <begin position="15"/>
        <end position="337"/>
    </location>
</feature>
<proteinExistence type="inferred from homology"/>
<dbReference type="Pfam" id="PF00107">
    <property type="entry name" value="ADH_zinc_N"/>
    <property type="match status" value="1"/>
</dbReference>
<keyword evidence="7" id="KW-1185">Reference proteome</keyword>
<evidence type="ECO:0000256" key="2">
    <source>
        <dbReference type="ARBA" id="ARBA00022833"/>
    </source>
</evidence>
<sequence>MGKGVTILLQARLAGKQRFELIQTEKPVPGPGEALIKVAVAGICGTDLHAFHDSHPFITLPVVPGHEFSGVVEALGNGVPEGRLAPGDKVCVEPSLVCGQCFHCREGRYNICEELKVIGCQTDGAFGEYIAVPWEKVIPLDDKMPFEDAAMLEPLAVAVHAVKKGLTSAGKRVLVIGGGVIGLLLAQAAKAAGAVVAVADILEYRLQVARTLGIPHTIHTATRSLKDAIHAIHPDGMDIIYECVGLPSTVRQSVEIARKGSRIVIVGVVNDDVLLPVNLIQDRELELIGDLMYTKEDFADALALVNSNKVQLQPLKTKAFTIDKVQQAFEYLDDNKDKAFKVFITIASE</sequence>
<dbReference type="PROSITE" id="PS00059">
    <property type="entry name" value="ADH_ZINC"/>
    <property type="match status" value="1"/>
</dbReference>
<dbReference type="PANTHER" id="PTHR43401">
    <property type="entry name" value="L-THREONINE 3-DEHYDROGENASE"/>
    <property type="match status" value="1"/>
</dbReference>
<evidence type="ECO:0000259" key="5">
    <source>
        <dbReference type="SMART" id="SM00829"/>
    </source>
</evidence>
<dbReference type="PANTHER" id="PTHR43401:SF2">
    <property type="entry name" value="L-THREONINE 3-DEHYDROGENASE"/>
    <property type="match status" value="1"/>
</dbReference>
<dbReference type="InterPro" id="IPR036291">
    <property type="entry name" value="NAD(P)-bd_dom_sf"/>
</dbReference>
<organism evidence="6 7">
    <name type="scientific">Paenibacillus cisolokensis</name>
    <dbReference type="NCBI Taxonomy" id="1658519"/>
    <lineage>
        <taxon>Bacteria</taxon>
        <taxon>Bacillati</taxon>
        <taxon>Bacillota</taxon>
        <taxon>Bacilli</taxon>
        <taxon>Bacillales</taxon>
        <taxon>Paenibacillaceae</taxon>
        <taxon>Paenibacillus</taxon>
    </lineage>
</organism>
<dbReference type="SUPFAM" id="SSF51735">
    <property type="entry name" value="NAD(P)-binding Rossmann-fold domains"/>
    <property type="match status" value="1"/>
</dbReference>
<dbReference type="InterPro" id="IPR002328">
    <property type="entry name" value="ADH_Zn_CS"/>
</dbReference>
<evidence type="ECO:0000256" key="4">
    <source>
        <dbReference type="RuleBase" id="RU361277"/>
    </source>
</evidence>
<reference evidence="6 7" key="1">
    <citation type="submission" date="2021-04" db="EMBL/GenBank/DDBJ databases">
        <title>Draft genome sequence of Paenibacillus cisolokensis, LC2-13A.</title>
        <authorList>
            <person name="Uke A."/>
            <person name="Chhe C."/>
            <person name="Baramee S."/>
            <person name="Kosugi A."/>
        </authorList>
    </citation>
    <scope>NUCLEOTIDE SEQUENCE [LARGE SCALE GENOMIC DNA]</scope>
    <source>
        <strain evidence="6 7">LC2-13A</strain>
    </source>
</reference>
<comment type="similarity">
    <text evidence="4">Belongs to the zinc-containing alcohol dehydrogenase family.</text>
</comment>
<dbReference type="InterPro" id="IPR050129">
    <property type="entry name" value="Zn_alcohol_dh"/>
</dbReference>
<dbReference type="InterPro" id="IPR013149">
    <property type="entry name" value="ADH-like_C"/>
</dbReference>
<evidence type="ECO:0000256" key="1">
    <source>
        <dbReference type="ARBA" id="ARBA00022723"/>
    </source>
</evidence>
<dbReference type="SMART" id="SM00829">
    <property type="entry name" value="PKS_ER"/>
    <property type="match status" value="1"/>
</dbReference>
<evidence type="ECO:0000313" key="6">
    <source>
        <dbReference type="EMBL" id="GIQ62080.1"/>
    </source>
</evidence>
<accession>A0ABQ4N1M6</accession>
<dbReference type="EMBL" id="BOVJ01000019">
    <property type="protein sequence ID" value="GIQ62080.1"/>
    <property type="molecule type" value="Genomic_DNA"/>
</dbReference>
<keyword evidence="1 4" id="KW-0479">Metal-binding</keyword>
<dbReference type="SUPFAM" id="SSF50129">
    <property type="entry name" value="GroES-like"/>
    <property type="match status" value="1"/>
</dbReference>
<comment type="caution">
    <text evidence="6">The sequence shown here is derived from an EMBL/GenBank/DDBJ whole genome shotgun (WGS) entry which is preliminary data.</text>
</comment>
<name>A0ABQ4N1M6_9BACL</name>
<dbReference type="Pfam" id="PF08240">
    <property type="entry name" value="ADH_N"/>
    <property type="match status" value="1"/>
</dbReference>